<reference evidence="3" key="1">
    <citation type="journal article" date="2019" name="Int. J. Syst. Evol. Microbiol.">
        <title>The Global Catalogue of Microorganisms (GCM) 10K type strain sequencing project: providing services to taxonomists for standard genome sequencing and annotation.</title>
        <authorList>
            <consortium name="The Broad Institute Genomics Platform"/>
            <consortium name="The Broad Institute Genome Sequencing Center for Infectious Disease"/>
            <person name="Wu L."/>
            <person name="Ma J."/>
        </authorList>
    </citation>
    <scope>NUCLEOTIDE SEQUENCE [LARGE SCALE GENOMIC DNA]</scope>
    <source>
        <strain evidence="3">CGMCC 4.7152</strain>
    </source>
</reference>
<evidence type="ECO:0008006" key="4">
    <source>
        <dbReference type="Google" id="ProtNLM"/>
    </source>
</evidence>
<dbReference type="RefSeq" id="WP_380127610.1">
    <property type="nucleotide sequence ID" value="NZ_JBHSIU010000110.1"/>
</dbReference>
<protein>
    <recommendedName>
        <fullName evidence="4">Lipoprotein</fullName>
    </recommendedName>
</protein>
<accession>A0ABV9WI26</accession>
<evidence type="ECO:0000313" key="2">
    <source>
        <dbReference type="EMBL" id="MFC5006961.1"/>
    </source>
</evidence>
<dbReference type="EMBL" id="JBHSIU010000110">
    <property type="protein sequence ID" value="MFC5006961.1"/>
    <property type="molecule type" value="Genomic_DNA"/>
</dbReference>
<evidence type="ECO:0000313" key="3">
    <source>
        <dbReference type="Proteomes" id="UP001595912"/>
    </source>
</evidence>
<name>A0ABV9WI26_9ACTN</name>
<proteinExistence type="predicted"/>
<feature type="chain" id="PRO_5046399360" description="Lipoprotein" evidence="1">
    <location>
        <begin position="23"/>
        <end position="147"/>
    </location>
</feature>
<evidence type="ECO:0000256" key="1">
    <source>
        <dbReference type="SAM" id="SignalP"/>
    </source>
</evidence>
<feature type="signal peptide" evidence="1">
    <location>
        <begin position="1"/>
        <end position="22"/>
    </location>
</feature>
<dbReference type="Proteomes" id="UP001595912">
    <property type="component" value="Unassembled WGS sequence"/>
</dbReference>
<sequence length="147" mass="14321">MNVTKRATVLRLVVAAVLLGGAAGCEKEAGKDNAAAGKTAQAVASPTADAKAVCAPVDGEIKNTLAKVAEAEAIGPPAGHHAVSAQWSAGAAQIYSLITGATGPAADAAGDLADAMGAIADKYVAASSKPDKAPVNAAVEAFRAACR</sequence>
<organism evidence="2 3">
    <name type="scientific">Dactylosporangium cerinum</name>
    <dbReference type="NCBI Taxonomy" id="1434730"/>
    <lineage>
        <taxon>Bacteria</taxon>
        <taxon>Bacillati</taxon>
        <taxon>Actinomycetota</taxon>
        <taxon>Actinomycetes</taxon>
        <taxon>Micromonosporales</taxon>
        <taxon>Micromonosporaceae</taxon>
        <taxon>Dactylosporangium</taxon>
    </lineage>
</organism>
<keyword evidence="3" id="KW-1185">Reference proteome</keyword>
<comment type="caution">
    <text evidence="2">The sequence shown here is derived from an EMBL/GenBank/DDBJ whole genome shotgun (WGS) entry which is preliminary data.</text>
</comment>
<dbReference type="PROSITE" id="PS51257">
    <property type="entry name" value="PROKAR_LIPOPROTEIN"/>
    <property type="match status" value="1"/>
</dbReference>
<keyword evidence="1" id="KW-0732">Signal</keyword>
<gene>
    <name evidence="2" type="ORF">ACFPIJ_55270</name>
</gene>